<gene>
    <name evidence="4" type="ORF">BXY57_2229</name>
</gene>
<keyword evidence="3" id="KW-0732">Signal</keyword>
<evidence type="ECO:0000256" key="3">
    <source>
        <dbReference type="SAM" id="SignalP"/>
    </source>
</evidence>
<dbReference type="InterPro" id="IPR010131">
    <property type="entry name" value="MdtP/NodT-like"/>
</dbReference>
<dbReference type="OrthoDB" id="654651at2"/>
<evidence type="ECO:0000313" key="4">
    <source>
        <dbReference type="EMBL" id="PJJ76599.1"/>
    </source>
</evidence>
<sequence>MKKILKFCVLLLVLKPAILFGQENAQQQGRSDVIYGIYIPQDDPVAKQLVLLALENADARSAELQVEAANEQLKLAKTDWWNNVALSGNINEYSISPPKNLTNIYYPRYNFGGTIPLGIFTTHAHKVRQARKELEIAQMAKLSKFEEIKTNVLSRYQDYLMYKQQLSIETSVVENLYNTYLQAEQKFRNGQISVDEYNKALQSYNEELSKKITMQRNLNVSKLEIERLIGVPLENVLRAVNK</sequence>
<reference evidence="4 5" key="1">
    <citation type="submission" date="2017-11" db="EMBL/GenBank/DDBJ databases">
        <title>Genomic Encyclopedia of Archaeal and Bacterial Type Strains, Phase II (KMG-II): From Individual Species to Whole Genera.</title>
        <authorList>
            <person name="Goeker M."/>
        </authorList>
    </citation>
    <scope>NUCLEOTIDE SEQUENCE [LARGE SCALE GENOMIC DNA]</scope>
    <source>
        <strain evidence="4 5">DSM 27268</strain>
    </source>
</reference>
<feature type="coiled-coil region" evidence="2">
    <location>
        <begin position="52"/>
        <end position="79"/>
    </location>
</feature>
<dbReference type="InterPro" id="IPR003423">
    <property type="entry name" value="OMP_efflux"/>
</dbReference>
<proteinExistence type="inferred from homology"/>
<dbReference type="Gene3D" id="1.20.1600.10">
    <property type="entry name" value="Outer membrane efflux proteins (OEP)"/>
    <property type="match status" value="1"/>
</dbReference>
<keyword evidence="5" id="KW-1185">Reference proteome</keyword>
<comment type="similarity">
    <text evidence="1">Belongs to the outer membrane factor (OMF) (TC 1.B.17) family.</text>
</comment>
<dbReference type="EMBL" id="PGFG01000001">
    <property type="protein sequence ID" value="PJJ76599.1"/>
    <property type="molecule type" value="Genomic_DNA"/>
</dbReference>
<dbReference type="GO" id="GO:0015562">
    <property type="term" value="F:efflux transmembrane transporter activity"/>
    <property type="evidence" value="ECO:0007669"/>
    <property type="project" value="InterPro"/>
</dbReference>
<comment type="caution">
    <text evidence="4">The sequence shown here is derived from an EMBL/GenBank/DDBJ whole genome shotgun (WGS) entry which is preliminary data.</text>
</comment>
<evidence type="ECO:0000256" key="2">
    <source>
        <dbReference type="SAM" id="Coils"/>
    </source>
</evidence>
<dbReference type="AlphaFoldDB" id="A0A2M9CXI4"/>
<accession>A0A2M9CXI4</accession>
<dbReference type="PANTHER" id="PTHR30203">
    <property type="entry name" value="OUTER MEMBRANE CATION EFFLUX PROTEIN"/>
    <property type="match status" value="1"/>
</dbReference>
<organism evidence="4 5">
    <name type="scientific">Thermoflavifilum aggregans</name>
    <dbReference type="NCBI Taxonomy" id="454188"/>
    <lineage>
        <taxon>Bacteria</taxon>
        <taxon>Pseudomonadati</taxon>
        <taxon>Bacteroidota</taxon>
        <taxon>Chitinophagia</taxon>
        <taxon>Chitinophagales</taxon>
        <taxon>Chitinophagaceae</taxon>
        <taxon>Thermoflavifilum</taxon>
    </lineage>
</organism>
<feature type="signal peptide" evidence="3">
    <location>
        <begin position="1"/>
        <end position="21"/>
    </location>
</feature>
<dbReference type="Pfam" id="PF02321">
    <property type="entry name" value="OEP"/>
    <property type="match status" value="1"/>
</dbReference>
<protein>
    <submittedName>
        <fullName evidence="4">Outer membrane efflux protein</fullName>
    </submittedName>
</protein>
<dbReference type="SUPFAM" id="SSF56954">
    <property type="entry name" value="Outer membrane efflux proteins (OEP)"/>
    <property type="match status" value="1"/>
</dbReference>
<dbReference type="Proteomes" id="UP000230000">
    <property type="component" value="Unassembled WGS sequence"/>
</dbReference>
<name>A0A2M9CXI4_9BACT</name>
<feature type="chain" id="PRO_5014831920" evidence="3">
    <location>
        <begin position="22"/>
        <end position="242"/>
    </location>
</feature>
<dbReference type="RefSeq" id="WP_100315044.1">
    <property type="nucleotide sequence ID" value="NZ_PGFG01000001.1"/>
</dbReference>
<keyword evidence="2" id="KW-0175">Coiled coil</keyword>
<evidence type="ECO:0000256" key="1">
    <source>
        <dbReference type="ARBA" id="ARBA00007613"/>
    </source>
</evidence>
<evidence type="ECO:0000313" key="5">
    <source>
        <dbReference type="Proteomes" id="UP000230000"/>
    </source>
</evidence>